<feature type="binding site" evidence="4">
    <location>
        <position position="154"/>
    </location>
    <ligand>
        <name>Zn(2+)</name>
        <dbReference type="ChEBI" id="CHEBI:29105"/>
    </ligand>
</feature>
<keyword evidence="5" id="KW-0746">Sphingolipid metabolism</keyword>
<feature type="domain" description="Neutral/alkaline non-lysosomal ceramidase N-terminal" evidence="6">
    <location>
        <begin position="62"/>
        <end position="540"/>
    </location>
</feature>
<feature type="binding site" evidence="4">
    <location>
        <position position="476"/>
    </location>
    <ligand>
        <name>Zn(2+)</name>
        <dbReference type="ChEBI" id="CHEBI:29105"/>
    </ligand>
</feature>
<dbReference type="EMBL" id="CP000786">
    <property type="protein sequence ID" value="ABZ98830.1"/>
    <property type="molecule type" value="Genomic_DNA"/>
</dbReference>
<dbReference type="GO" id="GO:0046512">
    <property type="term" value="P:sphingosine biosynthetic process"/>
    <property type="evidence" value="ECO:0007669"/>
    <property type="project" value="TreeGrafter"/>
</dbReference>
<reference evidence="8 9" key="1">
    <citation type="journal article" date="2008" name="PLoS ONE">
        <title>Genome sequence of the saprophyte Leptospira biflexa provides insights into the evolution of Leptospira and the pathogenesis of leptospirosis.</title>
        <authorList>
            <person name="Picardeau M."/>
            <person name="Bulach D.M."/>
            <person name="Bouchier C."/>
            <person name="Zuerner R.L."/>
            <person name="Zidane N."/>
            <person name="Wilson P.J."/>
            <person name="Creno S."/>
            <person name="Kuczek E.S."/>
            <person name="Bommezzadri S."/>
            <person name="Davis J.C."/>
            <person name="McGrath A."/>
            <person name="Johnson M.J."/>
            <person name="Boursaux-Eude C."/>
            <person name="Seemann T."/>
            <person name="Rouy Z."/>
            <person name="Coppel R.L."/>
            <person name="Rood J.I."/>
            <person name="Lajus A."/>
            <person name="Davies J.K."/>
            <person name="Medigue C."/>
            <person name="Adler B."/>
        </authorList>
    </citation>
    <scope>NUCLEOTIDE SEQUENCE [LARGE SCALE GENOMIC DNA]</scope>
    <source>
        <strain evidence="9">Patoc 1 / ATCC 23582 / Paris</strain>
    </source>
</reference>
<protein>
    <recommendedName>
        <fullName evidence="5">Neutral ceramidase</fullName>
        <ecNumber evidence="5">3.5.1.23</ecNumber>
    </recommendedName>
</protein>
<keyword evidence="4" id="KW-0479">Metal-binding</keyword>
<dbReference type="EC" id="3.5.1.23" evidence="5"/>
<evidence type="ECO:0000256" key="5">
    <source>
        <dbReference type="RuleBase" id="RU366019"/>
    </source>
</evidence>
<evidence type="ECO:0000256" key="2">
    <source>
        <dbReference type="ARBA" id="ARBA00022801"/>
    </source>
</evidence>
<feature type="domain" description="Neutral/alkaline non-lysosomal ceramidase C-terminal" evidence="7">
    <location>
        <begin position="591"/>
        <end position="705"/>
    </location>
</feature>
<dbReference type="Proteomes" id="UP000001847">
    <property type="component" value="Chromosome I"/>
</dbReference>
<evidence type="ECO:0000259" key="6">
    <source>
        <dbReference type="Pfam" id="PF04734"/>
    </source>
</evidence>
<accession>B0SMV6</accession>
<keyword evidence="2 5" id="KW-0378">Hydrolase</keyword>
<dbReference type="PANTHER" id="PTHR12670">
    <property type="entry name" value="CERAMIDASE"/>
    <property type="match status" value="1"/>
</dbReference>
<keyword evidence="5" id="KW-0443">Lipid metabolism</keyword>
<dbReference type="Gene3D" id="2.60.40.2300">
    <property type="entry name" value="Neutral/alkaline non-lysosomal ceramidase, C-terminal domain"/>
    <property type="match status" value="1"/>
</dbReference>
<dbReference type="GO" id="GO:0017040">
    <property type="term" value="F:N-acylsphingosine amidohydrolase activity"/>
    <property type="evidence" value="ECO:0007669"/>
    <property type="project" value="UniProtKB-UniRule"/>
</dbReference>
<dbReference type="Pfam" id="PF04734">
    <property type="entry name" value="Ceramidase_alk"/>
    <property type="match status" value="1"/>
</dbReference>
<dbReference type="GO" id="GO:0046872">
    <property type="term" value="F:metal ion binding"/>
    <property type="evidence" value="ECO:0007669"/>
    <property type="project" value="UniProtKB-KW"/>
</dbReference>
<dbReference type="KEGG" id="lbi:LEPBI_I2752"/>
<evidence type="ECO:0000259" key="7">
    <source>
        <dbReference type="Pfam" id="PF17048"/>
    </source>
</evidence>
<dbReference type="GO" id="GO:0016020">
    <property type="term" value="C:membrane"/>
    <property type="evidence" value="ECO:0007669"/>
    <property type="project" value="GOC"/>
</dbReference>
<evidence type="ECO:0000313" key="8">
    <source>
        <dbReference type="EMBL" id="ABZ98830.1"/>
    </source>
</evidence>
<keyword evidence="4" id="KW-0862">Zinc</keyword>
<feature type="active site" description="Nucleophile" evidence="3">
    <location>
        <position position="310"/>
    </location>
</feature>
<proteinExistence type="inferred from homology"/>
<dbReference type="STRING" id="456481.LEPBI_I2752"/>
<evidence type="ECO:0000256" key="1">
    <source>
        <dbReference type="ARBA" id="ARBA00009835"/>
    </source>
</evidence>
<dbReference type="OrthoDB" id="6899210at2"/>
<keyword evidence="9" id="KW-1185">Reference proteome</keyword>
<dbReference type="BioCyc" id="LBIF456481:LEPBI_RS13530-MONOMER"/>
<dbReference type="InterPro" id="IPR038445">
    <property type="entry name" value="NCDase_C_sf"/>
</dbReference>
<dbReference type="InterPro" id="IPR031329">
    <property type="entry name" value="NEUT/ALK_ceramidase_N"/>
</dbReference>
<comment type="similarity">
    <text evidence="1 5">Belongs to the neutral ceramidase family.</text>
</comment>
<dbReference type="HOGENOM" id="CLU_011300_2_0_12"/>
<evidence type="ECO:0000256" key="3">
    <source>
        <dbReference type="PIRSR" id="PIRSR606823-1"/>
    </source>
</evidence>
<dbReference type="PANTHER" id="PTHR12670:SF1">
    <property type="entry name" value="NEUTRAL CERAMIDASE"/>
    <property type="match status" value="1"/>
</dbReference>
<comment type="cofactor">
    <cofactor evidence="4">
        <name>Zn(2+)</name>
        <dbReference type="ChEBI" id="CHEBI:29105"/>
    </cofactor>
    <text evidence="4">Binds 1 zinc ion per subunit.</text>
</comment>
<feature type="binding site" evidence="4">
    <location>
        <position position="262"/>
    </location>
    <ligand>
        <name>Zn(2+)</name>
        <dbReference type="ChEBI" id="CHEBI:29105"/>
    </ligand>
</feature>
<gene>
    <name evidence="8" type="ordered locus">LEPBI_I2752</name>
</gene>
<dbReference type="Pfam" id="PF17048">
    <property type="entry name" value="Ceramidse_alk_C"/>
    <property type="match status" value="1"/>
</dbReference>
<evidence type="ECO:0000313" key="9">
    <source>
        <dbReference type="Proteomes" id="UP000001847"/>
    </source>
</evidence>
<comment type="catalytic activity">
    <reaction evidence="5">
        <text>an N-acylsphing-4-enine + H2O = sphing-4-enine + a fatty acid</text>
        <dbReference type="Rhea" id="RHEA:20856"/>
        <dbReference type="ChEBI" id="CHEBI:15377"/>
        <dbReference type="ChEBI" id="CHEBI:28868"/>
        <dbReference type="ChEBI" id="CHEBI:52639"/>
        <dbReference type="ChEBI" id="CHEBI:57756"/>
        <dbReference type="EC" id="3.5.1.23"/>
    </reaction>
</comment>
<evidence type="ECO:0000256" key="4">
    <source>
        <dbReference type="PIRSR" id="PIRSR606823-2"/>
    </source>
</evidence>
<dbReference type="GO" id="GO:0005576">
    <property type="term" value="C:extracellular region"/>
    <property type="evidence" value="ECO:0007669"/>
    <property type="project" value="TreeGrafter"/>
</dbReference>
<dbReference type="InterPro" id="IPR031331">
    <property type="entry name" value="NEUT/ALK_ceramidase_C"/>
</dbReference>
<dbReference type="GO" id="GO:0046514">
    <property type="term" value="P:ceramide catabolic process"/>
    <property type="evidence" value="ECO:0007669"/>
    <property type="project" value="InterPro"/>
</dbReference>
<feature type="binding site" evidence="4">
    <location>
        <position position="512"/>
    </location>
    <ligand>
        <name>Zn(2+)</name>
        <dbReference type="ChEBI" id="CHEBI:29105"/>
    </ligand>
</feature>
<organism evidence="8 9">
    <name type="scientific">Leptospira biflexa serovar Patoc (strain Patoc 1 / ATCC 23582 / Paris)</name>
    <dbReference type="NCBI Taxonomy" id="456481"/>
    <lineage>
        <taxon>Bacteria</taxon>
        <taxon>Pseudomonadati</taxon>
        <taxon>Spirochaetota</taxon>
        <taxon>Spirochaetia</taxon>
        <taxon>Leptospirales</taxon>
        <taxon>Leptospiraceae</taxon>
        <taxon>Leptospira</taxon>
    </lineage>
</organism>
<dbReference type="AlphaFoldDB" id="B0SMV6"/>
<sequence>MCLFRLETAGFQHLYGFKIVDNCSGLTVLPVDGKTSRMKLRIFLTLFLLMTLPTFADEPNAFLAGMSKKDITGPPIGVMFWGYAREDQTGVGIQTRQYARALVIEDRLTHKLFAYVTAEVGGIPFEIQREVVAKLQTEVDANFHLGNVLLNASHTHSGPAGHFHYSEVSFYSTQFYKDTYQVLRDGIVEAIKEAYQKRKPADLKIGKTIVKDAGVNRSLSAYMANPESERKLYADNIDKEMVQLNVFVEGKSVGFVNWYGVHPTNITFDNRLISSDNKGIASILSEKEAEKNGDKGFVAIFAQANEGDVSPNLNLNNTGPGKDIYDSSFIIGQRQFLASQEILNAKGKSLKGGLSFSHRFIDMSQHPVRSEFSGTGKTEYTCPSAYGYAFAAGSTEEGGGHFLFHEGMTEKNRRFYIDWIAKFMLQSPSEKLRECQNPKAVLFPMGETKPIPSLPQILPYGLVLVGELSIMVLPHEVTTMSSRRLKKEVKSVLKDKISDIVLSGLTNDFSGYITTPEEYSTQNYEGGHTLHGQQSLNALRQEFFGMASDLIQGIEFTNASKSEITPLDLSGKVHPLKLPESDTVTTEPKQVLKPNGNLYQKGNQVVCKVSAASPNVGYPNVNSYLWVEKKNGSGWEKVRSDSDFDTKFTYQSPGFFDKGLGKMELVWETSPSIPNGEYRLVHEGIYLSPTEKKSNYRVECPVFQVQ</sequence>
<name>B0SMV6_LEPBP</name>
<dbReference type="InterPro" id="IPR006823">
    <property type="entry name" value="Ceramidase_alk"/>
</dbReference>
<dbReference type="GO" id="GO:0042759">
    <property type="term" value="P:long-chain fatty acid biosynthetic process"/>
    <property type="evidence" value="ECO:0007669"/>
    <property type="project" value="TreeGrafter"/>
</dbReference>